<dbReference type="Gene3D" id="3.60.10.10">
    <property type="entry name" value="Endonuclease/exonuclease/phosphatase"/>
    <property type="match status" value="1"/>
</dbReference>
<dbReference type="GO" id="GO:0031012">
    <property type="term" value="C:extracellular matrix"/>
    <property type="evidence" value="ECO:0007669"/>
    <property type="project" value="TreeGrafter"/>
</dbReference>
<dbReference type="Pfam" id="PF14529">
    <property type="entry name" value="Exo_endo_phos_2"/>
    <property type="match status" value="1"/>
</dbReference>
<dbReference type="PANTHER" id="PTHR33395:SF22">
    <property type="entry name" value="REVERSE TRANSCRIPTASE DOMAIN-CONTAINING PROTEIN"/>
    <property type="match status" value="1"/>
</dbReference>
<feature type="domain" description="Endonuclease/exonuclease/phosphatase" evidence="1">
    <location>
        <begin position="11"/>
        <end position="127"/>
    </location>
</feature>
<dbReference type="EMBL" id="JAODUP010000050">
    <property type="protein sequence ID" value="KAK2165456.1"/>
    <property type="molecule type" value="Genomic_DNA"/>
</dbReference>
<evidence type="ECO:0000313" key="2">
    <source>
        <dbReference type="EMBL" id="KAK2165456.1"/>
    </source>
</evidence>
<accession>A0AAD9K6I9</accession>
<dbReference type="GO" id="GO:0061343">
    <property type="term" value="P:cell adhesion involved in heart morphogenesis"/>
    <property type="evidence" value="ECO:0007669"/>
    <property type="project" value="TreeGrafter"/>
</dbReference>
<dbReference type="PANTHER" id="PTHR33395">
    <property type="entry name" value="TRANSCRIPTASE, PUTATIVE-RELATED-RELATED"/>
    <property type="match status" value="1"/>
</dbReference>
<dbReference type="SUPFAM" id="SSF56219">
    <property type="entry name" value="DNase I-like"/>
    <property type="match status" value="1"/>
</dbReference>
<dbReference type="GO" id="GO:0003824">
    <property type="term" value="F:catalytic activity"/>
    <property type="evidence" value="ECO:0007669"/>
    <property type="project" value="InterPro"/>
</dbReference>
<sequence>MISGKHSKVIFGCIYRSPSSTPDDDVKLHTILTNLSTQNAVDLVIVSDFNNPQIDWESVTTEKSVNHSSQHFIDTIRDAYLYQHVTQLTRYRHGQNSNLLDLILTSSEYYISNLEYHAGIGLSDHLVLSCTLTVENKIG</sequence>
<evidence type="ECO:0000259" key="1">
    <source>
        <dbReference type="Pfam" id="PF14529"/>
    </source>
</evidence>
<keyword evidence="3" id="KW-1185">Reference proteome</keyword>
<comment type="caution">
    <text evidence="2">The sequence shown here is derived from an EMBL/GenBank/DDBJ whole genome shotgun (WGS) entry which is preliminary data.</text>
</comment>
<proteinExistence type="predicted"/>
<dbReference type="AlphaFoldDB" id="A0AAD9K6I9"/>
<evidence type="ECO:0000313" key="3">
    <source>
        <dbReference type="Proteomes" id="UP001208570"/>
    </source>
</evidence>
<protein>
    <recommendedName>
        <fullName evidence="1">Endonuclease/exonuclease/phosphatase domain-containing protein</fullName>
    </recommendedName>
</protein>
<dbReference type="Proteomes" id="UP001208570">
    <property type="component" value="Unassembled WGS sequence"/>
</dbReference>
<reference evidence="2" key="1">
    <citation type="journal article" date="2023" name="Mol. Biol. Evol.">
        <title>Third-Generation Sequencing Reveals the Adaptive Role of the Epigenome in Three Deep-Sea Polychaetes.</title>
        <authorList>
            <person name="Perez M."/>
            <person name="Aroh O."/>
            <person name="Sun Y."/>
            <person name="Lan Y."/>
            <person name="Juniper S.K."/>
            <person name="Young C.R."/>
            <person name="Angers B."/>
            <person name="Qian P.Y."/>
        </authorList>
    </citation>
    <scope>NUCLEOTIDE SEQUENCE</scope>
    <source>
        <strain evidence="2">P08H-3</strain>
    </source>
</reference>
<organism evidence="2 3">
    <name type="scientific">Paralvinella palmiformis</name>
    <dbReference type="NCBI Taxonomy" id="53620"/>
    <lineage>
        <taxon>Eukaryota</taxon>
        <taxon>Metazoa</taxon>
        <taxon>Spiralia</taxon>
        <taxon>Lophotrochozoa</taxon>
        <taxon>Annelida</taxon>
        <taxon>Polychaeta</taxon>
        <taxon>Sedentaria</taxon>
        <taxon>Canalipalpata</taxon>
        <taxon>Terebellida</taxon>
        <taxon>Terebelliformia</taxon>
        <taxon>Alvinellidae</taxon>
        <taxon>Paralvinella</taxon>
    </lineage>
</organism>
<gene>
    <name evidence="2" type="ORF">LSH36_50g07072</name>
</gene>
<name>A0AAD9K6I9_9ANNE</name>
<dbReference type="GO" id="GO:0007508">
    <property type="term" value="P:larval heart development"/>
    <property type="evidence" value="ECO:0007669"/>
    <property type="project" value="TreeGrafter"/>
</dbReference>
<dbReference type="InterPro" id="IPR036691">
    <property type="entry name" value="Endo/exonu/phosph_ase_sf"/>
</dbReference>
<dbReference type="InterPro" id="IPR005135">
    <property type="entry name" value="Endo/exonuclease/phosphatase"/>
</dbReference>